<keyword evidence="1" id="KW-1133">Transmembrane helix</keyword>
<evidence type="ECO:0008006" key="6">
    <source>
        <dbReference type="Google" id="ProtNLM"/>
    </source>
</evidence>
<evidence type="ECO:0000256" key="1">
    <source>
        <dbReference type="SAM" id="Phobius"/>
    </source>
</evidence>
<protein>
    <recommendedName>
        <fullName evidence="6">Sorting nexin-25</fullName>
    </recommendedName>
</protein>
<dbReference type="InterPro" id="IPR036305">
    <property type="entry name" value="RGS_sf"/>
</dbReference>
<proteinExistence type="predicted"/>
<evidence type="ECO:0000313" key="4">
    <source>
        <dbReference type="EMBL" id="CAL4147435.1"/>
    </source>
</evidence>
<evidence type="ECO:0000259" key="3">
    <source>
        <dbReference type="PROSITE" id="PS51207"/>
    </source>
</evidence>
<keyword evidence="5" id="KW-1185">Reference proteome</keyword>
<comment type="caution">
    <text evidence="4">The sequence shown here is derived from an EMBL/GenBank/DDBJ whole genome shotgun (WGS) entry which is preliminary data.</text>
</comment>
<feature type="transmembrane region" description="Helical" evidence="1">
    <location>
        <begin position="30"/>
        <end position="57"/>
    </location>
</feature>
<dbReference type="SMART" id="SM00313">
    <property type="entry name" value="PXA"/>
    <property type="match status" value="1"/>
</dbReference>
<evidence type="ECO:0000259" key="2">
    <source>
        <dbReference type="PROSITE" id="PS50132"/>
    </source>
</evidence>
<dbReference type="Pfam" id="PF00615">
    <property type="entry name" value="RGS"/>
    <property type="match status" value="1"/>
</dbReference>
<feature type="non-terminal residue" evidence="4">
    <location>
        <position position="817"/>
    </location>
</feature>
<accession>A0AAV2RY17</accession>
<gene>
    <name evidence="4" type="ORF">MNOR_LOCUS30027</name>
</gene>
<feature type="domain" description="RGS" evidence="2">
    <location>
        <begin position="410"/>
        <end position="525"/>
    </location>
</feature>
<keyword evidence="1" id="KW-0812">Transmembrane</keyword>
<dbReference type="Gene3D" id="1.10.167.10">
    <property type="entry name" value="Regulator of G-protein Signalling 4, domain 2"/>
    <property type="match status" value="1"/>
</dbReference>
<dbReference type="InterPro" id="IPR003114">
    <property type="entry name" value="Phox_assoc"/>
</dbReference>
<dbReference type="InterPro" id="IPR044926">
    <property type="entry name" value="RGS_subdomain_2"/>
</dbReference>
<dbReference type="PROSITE" id="PS50132">
    <property type="entry name" value="RGS"/>
    <property type="match status" value="1"/>
</dbReference>
<dbReference type="EMBL" id="CAXKWB010035859">
    <property type="protein sequence ID" value="CAL4147435.1"/>
    <property type="molecule type" value="Genomic_DNA"/>
</dbReference>
<reference evidence="4 5" key="1">
    <citation type="submission" date="2024-05" db="EMBL/GenBank/DDBJ databases">
        <authorList>
            <person name="Wallberg A."/>
        </authorList>
    </citation>
    <scope>NUCLEOTIDE SEQUENCE [LARGE SCALE GENOMIC DNA]</scope>
</reference>
<dbReference type="GO" id="GO:0035091">
    <property type="term" value="F:phosphatidylinositol binding"/>
    <property type="evidence" value="ECO:0007669"/>
    <property type="project" value="TreeGrafter"/>
</dbReference>
<name>A0AAV2RY17_MEGNR</name>
<dbReference type="Pfam" id="PF02194">
    <property type="entry name" value="PXA"/>
    <property type="match status" value="1"/>
</dbReference>
<dbReference type="SUPFAM" id="SSF48097">
    <property type="entry name" value="Regulator of G-protein signaling, RGS"/>
    <property type="match status" value="1"/>
</dbReference>
<dbReference type="PANTHER" id="PTHR22775:SF48">
    <property type="entry name" value="SORTING NEXIN-25"/>
    <property type="match status" value="1"/>
</dbReference>
<dbReference type="Proteomes" id="UP001497623">
    <property type="component" value="Unassembled WGS sequence"/>
</dbReference>
<dbReference type="InterPro" id="IPR016137">
    <property type="entry name" value="RGS"/>
</dbReference>
<dbReference type="PROSITE" id="PS51207">
    <property type="entry name" value="PXA"/>
    <property type="match status" value="1"/>
</dbReference>
<dbReference type="SMART" id="SM00315">
    <property type="entry name" value="RGS"/>
    <property type="match status" value="1"/>
</dbReference>
<dbReference type="AlphaFoldDB" id="A0AAV2RY17"/>
<keyword evidence="1" id="KW-0472">Membrane</keyword>
<feature type="domain" description="PXA" evidence="3">
    <location>
        <begin position="98"/>
        <end position="266"/>
    </location>
</feature>
<evidence type="ECO:0000313" key="5">
    <source>
        <dbReference type="Proteomes" id="UP001497623"/>
    </source>
</evidence>
<dbReference type="PANTHER" id="PTHR22775">
    <property type="entry name" value="SORTING NEXIN"/>
    <property type="match status" value="1"/>
</dbReference>
<sequence length="817" mass="92177">MWAVGVGGIITAWCIGTVVGWGSSGSMGILLPVSLVVGGLSAMFLGVTLTISAHVMLSAKHKVTPRVSKEIKALHALTSTIRCDTESSLPNRQGVVISRKLDAAINEIMDCFIKHNVTPWYSGLVHDTVPSIDSVRNVLWYNVIILNECITKMDQVRFLTGGIATCLTQHLESIRVAEQAGEARGERGIFSLVPQLSSPERERNFLRLVAEFLISRSLPPEYSQCTPLRTLLKELLACQVFEPLIDRVCDPDWINQRLVSYLRQQQAAEELHRRTYMYAASYEDFITLIHDSTDVHDLEHLRRNIINEIMQATAINNLKKAKGQDVSKESSVPQGSGKGDLLQARNLKRYINQLTYAKAQCERRIKILNNAGKDPARPSTFSVTAGNDFIEENDKYRYSLQNLPGRKILMFQVLLESPFARHYFAIYLDEIGQGALLSFWTAVQELRSAEKRLHHQLGTEIFYTYLAPTPPPIKVDKITLRGVESFLLGNRGPEVLYEIGEELERKLEERHYTGFLVSSTYHAMLHQASLQGIDFMTDHAEEGVPGIDSSNCDSLDQVQLQLSDHSTYARNKLAHIQERLTNKLLRIKNKTSKSVENKSTSLSRGEISALSHTLLSTSTKQWVSGYFMSIKHNQLIENREICDVYVLFNHVRPEGHNIWMTLKDRKCSNVACGDILKNFSGVLDPQASIISLNSLNYFYIAPGPHYLWRIMPEVKLVPEACRGILTLSSWMKCSNLQHLCSKIFFGGLNMEIGDMEHLEKTQNHVSDNNVPDVTNNAKISFGRLLYKTSLARNATHLKKSEIPKSKIKRFISDFFKG</sequence>
<organism evidence="4 5">
    <name type="scientific">Meganyctiphanes norvegica</name>
    <name type="common">Northern krill</name>
    <name type="synonym">Thysanopoda norvegica</name>
    <dbReference type="NCBI Taxonomy" id="48144"/>
    <lineage>
        <taxon>Eukaryota</taxon>
        <taxon>Metazoa</taxon>
        <taxon>Ecdysozoa</taxon>
        <taxon>Arthropoda</taxon>
        <taxon>Crustacea</taxon>
        <taxon>Multicrustacea</taxon>
        <taxon>Malacostraca</taxon>
        <taxon>Eumalacostraca</taxon>
        <taxon>Eucarida</taxon>
        <taxon>Euphausiacea</taxon>
        <taxon>Euphausiidae</taxon>
        <taxon>Meganyctiphanes</taxon>
    </lineage>
</organism>